<protein>
    <submittedName>
        <fullName evidence="3">N,N'-diacetyllegionaminic acid synthase</fullName>
        <ecNumber evidence="3">2.5.1.101</ecNumber>
    </submittedName>
    <submittedName>
        <fullName evidence="2">N-acetylneuraminate synthase</fullName>
    </submittedName>
</protein>
<organism evidence="3 5">
    <name type="scientific">Clostridium formicaceticum</name>
    <dbReference type="NCBI Taxonomy" id="1497"/>
    <lineage>
        <taxon>Bacteria</taxon>
        <taxon>Bacillati</taxon>
        <taxon>Bacillota</taxon>
        <taxon>Clostridia</taxon>
        <taxon>Eubacteriales</taxon>
        <taxon>Clostridiaceae</taxon>
        <taxon>Clostridium</taxon>
    </lineage>
</organism>
<dbReference type="PANTHER" id="PTHR42966">
    <property type="entry name" value="N-ACETYLNEURAMINATE SYNTHASE"/>
    <property type="match status" value="1"/>
</dbReference>
<reference evidence="3 5" key="2">
    <citation type="submission" date="2017-03" db="EMBL/GenBank/DDBJ databases">
        <title>Complete sequence of Clostridium formicaceticum DSM 92.</title>
        <authorList>
            <person name="Poehlein A."/>
            <person name="Karl M."/>
            <person name="Bengelsdorf F.R."/>
            <person name="Duerre P."/>
            <person name="Daniel R."/>
        </authorList>
    </citation>
    <scope>NUCLEOTIDE SEQUENCE [LARGE SCALE GENOMIC DNA]</scope>
    <source>
        <strain evidence="3 5">DSM 92</strain>
    </source>
</reference>
<sequence length="335" mass="37030">MGCFIIAEAGVNHNGDLKLAKKLVDIAVEAKCDAVKFQTFKAELGLTKSARKAAYQVENTGQDGTQYEMVKKLELNETDHIELISYCKGKKILFLSTPFDKESVDLLHRLDVAMFKVASGEITNKPLLKYIAKKEKPIILSTGMSTLGEVEEALEWIYQENNRQVTLLHCTSSYPTQMIDVNLKAMETLKNAFQVDVGYSDHTLGIEIPTAAVALGAKIIEKHITLNKEMEGPDHKASLEPHELKQMVAAIRNVEAALGNGIKKVADGEKDTLIVARKSIVAKRRIKQGEVVTEEMLCVKRPGNGISPKNIGQVVGLKAKANIEEDTLITLKDFW</sequence>
<dbReference type="SMART" id="SM00858">
    <property type="entry name" value="SAF"/>
    <property type="match status" value="1"/>
</dbReference>
<dbReference type="InterPro" id="IPR013132">
    <property type="entry name" value="PseI/NeuA/B-like_N"/>
</dbReference>
<dbReference type="Pfam" id="PF08666">
    <property type="entry name" value="SAF"/>
    <property type="match status" value="1"/>
</dbReference>
<dbReference type="Proteomes" id="UP000177894">
    <property type="component" value="Chromosome"/>
</dbReference>
<reference evidence="2 4" key="1">
    <citation type="submission" date="2016-10" db="EMBL/GenBank/DDBJ databases">
        <title>Complete Genome Sequence of Acetogen Clostridium formicoaceticum ATCC 27076.</title>
        <authorList>
            <person name="Bao T."/>
            <person name="Cheng C."/>
            <person name="Zhao J."/>
            <person name="Yang S.-T."/>
            <person name="Wang J."/>
            <person name="Wang M."/>
        </authorList>
    </citation>
    <scope>NUCLEOTIDE SEQUENCE [LARGE SCALE GENOMIC DNA]</scope>
    <source>
        <strain evidence="2 4">ATCC 27076</strain>
    </source>
</reference>
<dbReference type="EMBL" id="CP017603">
    <property type="protein sequence ID" value="AOY75658.1"/>
    <property type="molecule type" value="Genomic_DNA"/>
</dbReference>
<evidence type="ECO:0000313" key="3">
    <source>
        <dbReference type="EMBL" id="ARE85973.1"/>
    </source>
</evidence>
<dbReference type="InterPro" id="IPR057736">
    <property type="entry name" value="SAF_PseI/NeuA/NeuB"/>
</dbReference>
<dbReference type="EMBL" id="CP020559">
    <property type="protein sequence ID" value="ARE85973.1"/>
    <property type="molecule type" value="Genomic_DNA"/>
</dbReference>
<dbReference type="Gene3D" id="3.90.1210.10">
    <property type="entry name" value="Antifreeze-like/N-acetylneuraminic acid synthase C-terminal domain"/>
    <property type="match status" value="1"/>
</dbReference>
<dbReference type="PANTHER" id="PTHR42966:SF1">
    <property type="entry name" value="SIALIC ACID SYNTHASE"/>
    <property type="match status" value="1"/>
</dbReference>
<dbReference type="CDD" id="cd11615">
    <property type="entry name" value="SAF_NeuB_like"/>
    <property type="match status" value="1"/>
</dbReference>
<dbReference type="InterPro" id="IPR036732">
    <property type="entry name" value="AFP_Neu5c_C_sf"/>
</dbReference>
<keyword evidence="3" id="KW-0808">Transferase</keyword>
<gene>
    <name evidence="3" type="primary">legI_1</name>
    <name evidence="2" type="ORF">BJL90_06975</name>
    <name evidence="3" type="ORF">CLFO_02890</name>
</gene>
<accession>A0AAC9RIY5</accession>
<evidence type="ECO:0000313" key="2">
    <source>
        <dbReference type="EMBL" id="AOY75658.1"/>
    </source>
</evidence>
<dbReference type="NCBIfam" id="TIGR03569">
    <property type="entry name" value="NeuB_NnaB"/>
    <property type="match status" value="1"/>
</dbReference>
<dbReference type="EC" id="2.5.1.101" evidence="3"/>
<dbReference type="KEGG" id="cfm:BJL90_06975"/>
<dbReference type="SUPFAM" id="SSF51569">
    <property type="entry name" value="Aldolase"/>
    <property type="match status" value="1"/>
</dbReference>
<dbReference type="Pfam" id="PF03102">
    <property type="entry name" value="NeuB"/>
    <property type="match status" value="1"/>
</dbReference>
<name>A0AAC9RIY5_9CLOT</name>
<dbReference type="InterPro" id="IPR013785">
    <property type="entry name" value="Aldolase_TIM"/>
</dbReference>
<dbReference type="InterPro" id="IPR013974">
    <property type="entry name" value="SAF"/>
</dbReference>
<dbReference type="InterPro" id="IPR006190">
    <property type="entry name" value="SAF_AFP_Neu5Ac"/>
</dbReference>
<evidence type="ECO:0000313" key="4">
    <source>
        <dbReference type="Proteomes" id="UP000177894"/>
    </source>
</evidence>
<dbReference type="GO" id="GO:0016051">
    <property type="term" value="P:carbohydrate biosynthetic process"/>
    <property type="evidence" value="ECO:0007669"/>
    <property type="project" value="InterPro"/>
</dbReference>
<dbReference type="RefSeq" id="WP_070965791.1">
    <property type="nucleotide sequence ID" value="NZ_CP017603.1"/>
</dbReference>
<evidence type="ECO:0000313" key="5">
    <source>
        <dbReference type="Proteomes" id="UP000192478"/>
    </source>
</evidence>
<dbReference type="Gene3D" id="3.20.20.70">
    <property type="entry name" value="Aldolase class I"/>
    <property type="match status" value="1"/>
</dbReference>
<feature type="domain" description="AFP-like" evidence="1">
    <location>
        <begin position="279"/>
        <end position="335"/>
    </location>
</feature>
<evidence type="ECO:0000259" key="1">
    <source>
        <dbReference type="PROSITE" id="PS50844"/>
    </source>
</evidence>
<dbReference type="AlphaFoldDB" id="A0AAC9RIY5"/>
<dbReference type="SUPFAM" id="SSF51269">
    <property type="entry name" value="AFP III-like domain"/>
    <property type="match status" value="1"/>
</dbReference>
<dbReference type="PROSITE" id="PS50844">
    <property type="entry name" value="AFP_LIKE"/>
    <property type="match status" value="1"/>
</dbReference>
<keyword evidence="4" id="KW-1185">Reference proteome</keyword>
<dbReference type="Proteomes" id="UP000192478">
    <property type="component" value="Chromosome"/>
</dbReference>
<dbReference type="InterPro" id="IPR051690">
    <property type="entry name" value="PseI-like"/>
</dbReference>
<dbReference type="GO" id="GO:0047444">
    <property type="term" value="F:N-acylneuraminate-9-phosphate synthase activity"/>
    <property type="evidence" value="ECO:0007669"/>
    <property type="project" value="TreeGrafter"/>
</dbReference>
<proteinExistence type="predicted"/>
<dbReference type="InterPro" id="IPR020007">
    <property type="entry name" value="NeuB/NeuA"/>
</dbReference>